<name>A0A8H3TQR5_9TREE</name>
<protein>
    <submittedName>
        <fullName evidence="2">Uncharacterized protein</fullName>
    </submittedName>
</protein>
<feature type="compositionally biased region" description="Low complexity" evidence="1">
    <location>
        <begin position="146"/>
        <end position="157"/>
    </location>
</feature>
<dbReference type="Proteomes" id="UP000620104">
    <property type="component" value="Unassembled WGS sequence"/>
</dbReference>
<accession>A0A8H3TQR5</accession>
<keyword evidence="3" id="KW-1185">Reference proteome</keyword>
<evidence type="ECO:0000256" key="1">
    <source>
        <dbReference type="SAM" id="MobiDB-lite"/>
    </source>
</evidence>
<proteinExistence type="predicted"/>
<gene>
    <name evidence="2" type="ORF">NliqN6_1825</name>
</gene>
<comment type="caution">
    <text evidence="2">The sequence shown here is derived from an EMBL/GenBank/DDBJ whole genome shotgun (WGS) entry which is preliminary data.</text>
</comment>
<dbReference type="OrthoDB" id="1907495at2759"/>
<feature type="region of interest" description="Disordered" evidence="1">
    <location>
        <begin position="98"/>
        <end position="175"/>
    </location>
</feature>
<reference evidence="2" key="1">
    <citation type="submission" date="2020-07" db="EMBL/GenBank/DDBJ databases">
        <title>Draft Genome Sequence of a Deep-Sea Yeast, Naganishia (Cryptococcus) liquefaciens strain N6.</title>
        <authorList>
            <person name="Han Y.W."/>
            <person name="Kajitani R."/>
            <person name="Morimoto H."/>
            <person name="Parhat M."/>
            <person name="Tsubouchi H."/>
            <person name="Bakenova O."/>
            <person name="Ogata M."/>
            <person name="Argunhan B."/>
            <person name="Aoki R."/>
            <person name="Kajiwara S."/>
            <person name="Itoh T."/>
            <person name="Iwasaki H."/>
        </authorList>
    </citation>
    <scope>NUCLEOTIDE SEQUENCE</scope>
    <source>
        <strain evidence="2">N6</strain>
    </source>
</reference>
<organism evidence="2 3">
    <name type="scientific">Naganishia liquefaciens</name>
    <dbReference type="NCBI Taxonomy" id="104408"/>
    <lineage>
        <taxon>Eukaryota</taxon>
        <taxon>Fungi</taxon>
        <taxon>Dikarya</taxon>
        <taxon>Basidiomycota</taxon>
        <taxon>Agaricomycotina</taxon>
        <taxon>Tremellomycetes</taxon>
        <taxon>Filobasidiales</taxon>
        <taxon>Filobasidiaceae</taxon>
        <taxon>Naganishia</taxon>
    </lineage>
</organism>
<dbReference type="AlphaFoldDB" id="A0A8H3TQR5"/>
<evidence type="ECO:0000313" key="2">
    <source>
        <dbReference type="EMBL" id="GHJ85423.1"/>
    </source>
</evidence>
<dbReference type="EMBL" id="BLZA01000011">
    <property type="protein sequence ID" value="GHJ85423.1"/>
    <property type="molecule type" value="Genomic_DNA"/>
</dbReference>
<feature type="compositionally biased region" description="Basic and acidic residues" evidence="1">
    <location>
        <begin position="100"/>
        <end position="115"/>
    </location>
</feature>
<evidence type="ECO:0000313" key="3">
    <source>
        <dbReference type="Proteomes" id="UP000620104"/>
    </source>
</evidence>
<sequence>MASTAVLQQEWQQLIKRLCAAASARHPAQPTWPVRLDHCFGRIVLDNVVGVDRPWREKLASPAVRNMNTQQLEDCIRMAKAILDGSTDLLALNRQSLQLRGKEKHSQGRAKDTKGKANPRVSGANKKAEPKDLPASRERYKQTTLRCSSRSSASRKSNATDRQEETKEVYKKEEA</sequence>
<feature type="compositionally biased region" description="Basic and acidic residues" evidence="1">
    <location>
        <begin position="158"/>
        <end position="175"/>
    </location>
</feature>
<feature type="compositionally biased region" description="Basic and acidic residues" evidence="1">
    <location>
        <begin position="126"/>
        <end position="141"/>
    </location>
</feature>